<dbReference type="PANTHER" id="PTHR42879">
    <property type="entry name" value="3-OXOACYL-(ACYL-CARRIER-PROTEIN) REDUCTASE"/>
    <property type="match status" value="1"/>
</dbReference>
<organism evidence="3">
    <name type="scientific">bioreactor metagenome</name>
    <dbReference type="NCBI Taxonomy" id="1076179"/>
    <lineage>
        <taxon>unclassified sequences</taxon>
        <taxon>metagenomes</taxon>
        <taxon>ecological metagenomes</taxon>
    </lineage>
</organism>
<protein>
    <submittedName>
        <fullName evidence="3">3-oxoacyl-[acyl-carrier-protein] reductase FabG</fullName>
        <ecNumber evidence="3">1.1.1.100</ecNumber>
    </submittedName>
</protein>
<dbReference type="GO" id="GO:0032787">
    <property type="term" value="P:monocarboxylic acid metabolic process"/>
    <property type="evidence" value="ECO:0007669"/>
    <property type="project" value="UniProtKB-ARBA"/>
</dbReference>
<dbReference type="PRINTS" id="PR00080">
    <property type="entry name" value="SDRFAMILY"/>
</dbReference>
<dbReference type="Gene3D" id="3.40.50.720">
    <property type="entry name" value="NAD(P)-binding Rossmann-like Domain"/>
    <property type="match status" value="1"/>
</dbReference>
<dbReference type="PRINTS" id="PR00081">
    <property type="entry name" value="GDHRDH"/>
</dbReference>
<dbReference type="GO" id="GO:0004316">
    <property type="term" value="F:3-oxoacyl-[acyl-carrier-protein] reductase (NADPH) activity"/>
    <property type="evidence" value="ECO:0007669"/>
    <property type="project" value="UniProtKB-EC"/>
</dbReference>
<dbReference type="InterPro" id="IPR036291">
    <property type="entry name" value="NAD(P)-bd_dom_sf"/>
</dbReference>
<dbReference type="EMBL" id="VSSQ01002828">
    <property type="protein sequence ID" value="MPM17611.1"/>
    <property type="molecule type" value="Genomic_DNA"/>
</dbReference>
<dbReference type="InterPro" id="IPR050259">
    <property type="entry name" value="SDR"/>
</dbReference>
<sequence length="234" mass="25549">MSHSAKSKAFCDKQHTLILQYRRTDSSFLDFVQNITADCAQIHCIQADFSKTEQVELFLDEVLQISKTIDVFVHNAGIGYAGLLQDTALEQWHELMQVHVHSLFLISKRILPGMIQQKQGCIIPISSIWGICGASCEVAYSTAKAAVIGFTKALAAEVGPSGIRVNCVAPGIVQTPMNANYSMEELQAFVQEIPLQRIGHPAEIASIVRFLASDETSYITGQVISPNGGLIRGT</sequence>
<evidence type="ECO:0000256" key="2">
    <source>
        <dbReference type="ARBA" id="ARBA00023002"/>
    </source>
</evidence>
<comment type="caution">
    <text evidence="3">The sequence shown here is derived from an EMBL/GenBank/DDBJ whole genome shotgun (WGS) entry which is preliminary data.</text>
</comment>
<keyword evidence="2 3" id="KW-0560">Oxidoreductase</keyword>
<gene>
    <name evidence="3" type="primary">fabG_55</name>
    <name evidence="3" type="ORF">SDC9_64008</name>
</gene>
<dbReference type="FunFam" id="3.40.50.720:FF:000173">
    <property type="entry name" value="3-oxoacyl-[acyl-carrier protein] reductase"/>
    <property type="match status" value="1"/>
</dbReference>
<proteinExistence type="inferred from homology"/>
<dbReference type="NCBIfam" id="NF047420">
    <property type="entry name" value="EF_P_mod_YmfI"/>
    <property type="match status" value="1"/>
</dbReference>
<evidence type="ECO:0000313" key="3">
    <source>
        <dbReference type="EMBL" id="MPM17611.1"/>
    </source>
</evidence>
<reference evidence="3" key="1">
    <citation type="submission" date="2019-08" db="EMBL/GenBank/DDBJ databases">
        <authorList>
            <person name="Kucharzyk K."/>
            <person name="Murdoch R.W."/>
            <person name="Higgins S."/>
            <person name="Loffler F."/>
        </authorList>
    </citation>
    <scope>NUCLEOTIDE SEQUENCE</scope>
</reference>
<dbReference type="InterPro" id="IPR002347">
    <property type="entry name" value="SDR_fam"/>
</dbReference>
<accession>A0A644XPA2</accession>
<dbReference type="EC" id="1.1.1.100" evidence="3"/>
<dbReference type="PROSITE" id="PS00061">
    <property type="entry name" value="ADH_SHORT"/>
    <property type="match status" value="1"/>
</dbReference>
<dbReference type="Pfam" id="PF13561">
    <property type="entry name" value="adh_short_C2"/>
    <property type="match status" value="1"/>
</dbReference>
<dbReference type="InterPro" id="IPR020904">
    <property type="entry name" value="Sc_DH/Rdtase_CS"/>
</dbReference>
<name>A0A644XPA2_9ZZZZ</name>
<dbReference type="SUPFAM" id="SSF51735">
    <property type="entry name" value="NAD(P)-binding Rossmann-fold domains"/>
    <property type="match status" value="1"/>
</dbReference>
<dbReference type="AlphaFoldDB" id="A0A644XPA2"/>
<dbReference type="PANTHER" id="PTHR42879:SF2">
    <property type="entry name" value="3-OXOACYL-[ACYL-CARRIER-PROTEIN] REDUCTASE FABG"/>
    <property type="match status" value="1"/>
</dbReference>
<evidence type="ECO:0000256" key="1">
    <source>
        <dbReference type="ARBA" id="ARBA00006484"/>
    </source>
</evidence>
<comment type="similarity">
    <text evidence="1">Belongs to the short-chain dehydrogenases/reductases (SDR) family.</text>
</comment>